<name>A0AAE2YR78_9PROT</name>
<evidence type="ECO:0000313" key="1">
    <source>
        <dbReference type="EMBL" id="MBU2788897.1"/>
    </source>
</evidence>
<dbReference type="Proteomes" id="UP001197378">
    <property type="component" value="Unassembled WGS sequence"/>
</dbReference>
<organism evidence="1 2">
    <name type="scientific">Igneacidithiobacillus copahuensis</name>
    <dbReference type="NCBI Taxonomy" id="2724909"/>
    <lineage>
        <taxon>Bacteria</taxon>
        <taxon>Pseudomonadati</taxon>
        <taxon>Pseudomonadota</taxon>
        <taxon>Acidithiobacillia</taxon>
        <taxon>Acidithiobacillales</taxon>
        <taxon>Acidithiobacillaceae</taxon>
        <taxon>Igneacidithiobacillus</taxon>
    </lineage>
</organism>
<sequence>MAIVITVLPLTSFALPIHFHLVRIITLPTKDGHGDLLRYDPGNQKIYASMAYSAGAVINSETNNIDRIIRGGIENPSGMAWDKKYIYWTSNGKVDGHPHDQVYVISKRTWKIVYRFRPVGLTPDAIYADSKNQRLYITMDDSNWIDIYHFGEKPRYLGKIILYPSSGSGPDVGTLLAAQDRLYVPDDSWEEIVDLKNHKIVNKVNMDLPTVDGKPSHTKGQVYDEKTGDLWVGTTNSGMLVFHGDDLKLIKRISSRSGIDEVAIDPGYQLIYAFESKGRGFDVYNAVTLQPIAFVKTGYLSTHTGAVNPRSHEVYAYAGMDHAIFVYKP</sequence>
<comment type="caution">
    <text evidence="1">The sequence shown here is derived from an EMBL/GenBank/DDBJ whole genome shotgun (WGS) entry which is preliminary data.</text>
</comment>
<dbReference type="AlphaFoldDB" id="A0AAE2YR78"/>
<dbReference type="Gene3D" id="2.130.10.10">
    <property type="entry name" value="YVTN repeat-like/Quinoprotein amine dehydrogenase"/>
    <property type="match status" value="2"/>
</dbReference>
<reference evidence="1" key="1">
    <citation type="journal article" date="2021" name="ISME J.">
        <title>Genomic evolution of the class Acidithiobacillia: deep-branching Proteobacteria living in extreme acidic conditions.</title>
        <authorList>
            <person name="Moya-Beltran A."/>
            <person name="Beard S."/>
            <person name="Rojas-Villalobos C."/>
            <person name="Issotta F."/>
            <person name="Gallardo Y."/>
            <person name="Ulloa R."/>
            <person name="Giaveno A."/>
            <person name="Degli Esposti M."/>
            <person name="Johnson D.B."/>
            <person name="Quatrini R."/>
        </authorList>
    </citation>
    <scope>NUCLEOTIDE SEQUENCE</scope>
    <source>
        <strain evidence="1">VAN18-1</strain>
    </source>
</reference>
<dbReference type="EMBL" id="JAAXYO010000169">
    <property type="protein sequence ID" value="MBU2788897.1"/>
    <property type="molecule type" value="Genomic_DNA"/>
</dbReference>
<dbReference type="InterPro" id="IPR011048">
    <property type="entry name" value="Haem_d1_sf"/>
</dbReference>
<evidence type="ECO:0000313" key="2">
    <source>
        <dbReference type="Proteomes" id="UP001197378"/>
    </source>
</evidence>
<proteinExistence type="predicted"/>
<gene>
    <name evidence="1" type="ORF">HFQ13_11915</name>
</gene>
<dbReference type="SUPFAM" id="SSF51004">
    <property type="entry name" value="C-terminal (heme d1) domain of cytochrome cd1-nitrite reductase"/>
    <property type="match status" value="1"/>
</dbReference>
<keyword evidence="2" id="KW-1185">Reference proteome</keyword>
<dbReference type="InterPro" id="IPR015943">
    <property type="entry name" value="WD40/YVTN_repeat-like_dom_sf"/>
</dbReference>
<protein>
    <submittedName>
        <fullName evidence="1">Uncharacterized protein</fullName>
    </submittedName>
</protein>
<accession>A0AAE2YR78</accession>